<dbReference type="SUPFAM" id="SSF53756">
    <property type="entry name" value="UDP-Glycosyltransferase/glycogen phosphorylase"/>
    <property type="match status" value="1"/>
</dbReference>
<dbReference type="EMBL" id="LSGP01000001">
    <property type="protein sequence ID" value="KYZ78059.1"/>
    <property type="molecule type" value="Genomic_DNA"/>
</dbReference>
<dbReference type="GO" id="GO:0005829">
    <property type="term" value="C:cytosol"/>
    <property type="evidence" value="ECO:0007669"/>
    <property type="project" value="TreeGrafter"/>
</dbReference>
<dbReference type="GO" id="GO:0009244">
    <property type="term" value="P:lipopolysaccharide core region biosynthetic process"/>
    <property type="evidence" value="ECO:0007669"/>
    <property type="project" value="TreeGrafter"/>
</dbReference>
<dbReference type="Proteomes" id="UP000076268">
    <property type="component" value="Unassembled WGS sequence"/>
</dbReference>
<gene>
    <name evidence="3" type="ORF">AXX12_00490</name>
</gene>
<evidence type="ECO:0000256" key="1">
    <source>
        <dbReference type="ARBA" id="ARBA00022676"/>
    </source>
</evidence>
<dbReference type="STRING" id="1794912.AXX12_00490"/>
<dbReference type="Gene3D" id="3.40.50.2000">
    <property type="entry name" value="Glycogen Phosphorylase B"/>
    <property type="match status" value="2"/>
</dbReference>
<organism evidence="3 4">
    <name type="scientific">Anaerosporomusa subterranea</name>
    <dbReference type="NCBI Taxonomy" id="1794912"/>
    <lineage>
        <taxon>Bacteria</taxon>
        <taxon>Bacillati</taxon>
        <taxon>Bacillota</taxon>
        <taxon>Negativicutes</taxon>
        <taxon>Acetonemataceae</taxon>
        <taxon>Anaerosporomusa</taxon>
    </lineage>
</organism>
<sequence>MMKRILIVKLSAIGDVIHALPVAHALKKGFPDCKITWVVEKPALELVKANAYVDEVIVFEKGQCKTWSGIRQYAPGFISELRRRRFDLSLDLQGLFKSAAIASLSGATERLVYCNARELSNWMGKRVCGPNQGGHIVEQYLDVVRALGVNCGSTDFGLTIPDEAAATTETLANFAGLDMTQDYVILAPGANWPNKRWQPEHFAALADKLFDDKLIPVLIGGPGDDYFSNDILKAALIPPIDLTGRTTLLELAQLIRHAKLVVGGDTGPVHLATALNTPVLMLMGPTNPERNGPYGKSNAVLTVPYECAGCWKRECRYGKECLTVLSPDAVYQEAVKLLKGSTIIV</sequence>
<protein>
    <submittedName>
        <fullName evidence="3">Lipopolysaccharide heptosyltransferase I</fullName>
    </submittedName>
</protein>
<comment type="caution">
    <text evidence="3">The sequence shown here is derived from an EMBL/GenBank/DDBJ whole genome shotgun (WGS) entry which is preliminary data.</text>
</comment>
<dbReference type="InterPro" id="IPR051199">
    <property type="entry name" value="LPS_LOS_Heptosyltrfase"/>
</dbReference>
<dbReference type="PANTHER" id="PTHR30160:SF1">
    <property type="entry name" value="LIPOPOLYSACCHARIDE 1,2-N-ACETYLGLUCOSAMINETRANSFERASE-RELATED"/>
    <property type="match status" value="1"/>
</dbReference>
<reference evidence="3 4" key="1">
    <citation type="submission" date="2016-02" db="EMBL/GenBank/DDBJ databases">
        <title>Anaerosporomusa subterraneum gen. nov., sp. nov., a spore-forming obligate anaerobe isolated from saprolite.</title>
        <authorList>
            <person name="Choi J.K."/>
            <person name="Shah M."/>
            <person name="Yee N."/>
        </authorList>
    </citation>
    <scope>NUCLEOTIDE SEQUENCE [LARGE SCALE GENOMIC DNA]</scope>
    <source>
        <strain evidence="3 4">RU4</strain>
    </source>
</reference>
<dbReference type="Pfam" id="PF01075">
    <property type="entry name" value="Glyco_transf_9"/>
    <property type="match status" value="1"/>
</dbReference>
<proteinExistence type="predicted"/>
<dbReference type="RefSeq" id="WP_082816622.1">
    <property type="nucleotide sequence ID" value="NZ_LSGP01000001.1"/>
</dbReference>
<dbReference type="CDD" id="cd03789">
    <property type="entry name" value="GT9_LPS_heptosyltransferase"/>
    <property type="match status" value="1"/>
</dbReference>
<keyword evidence="2 3" id="KW-0808">Transferase</keyword>
<keyword evidence="4" id="KW-1185">Reference proteome</keyword>
<dbReference type="AlphaFoldDB" id="A0A154BVU6"/>
<evidence type="ECO:0000256" key="2">
    <source>
        <dbReference type="ARBA" id="ARBA00022679"/>
    </source>
</evidence>
<dbReference type="OrthoDB" id="9797795at2"/>
<dbReference type="InterPro" id="IPR002201">
    <property type="entry name" value="Glyco_trans_9"/>
</dbReference>
<keyword evidence="1" id="KW-0328">Glycosyltransferase</keyword>
<dbReference type="GO" id="GO:0008713">
    <property type="term" value="F:ADP-heptose-lipopolysaccharide heptosyltransferase activity"/>
    <property type="evidence" value="ECO:0007669"/>
    <property type="project" value="TreeGrafter"/>
</dbReference>
<evidence type="ECO:0000313" key="4">
    <source>
        <dbReference type="Proteomes" id="UP000076268"/>
    </source>
</evidence>
<evidence type="ECO:0000313" key="3">
    <source>
        <dbReference type="EMBL" id="KYZ78059.1"/>
    </source>
</evidence>
<name>A0A154BVU6_ANASB</name>
<accession>A0A154BVU6</accession>
<dbReference type="PANTHER" id="PTHR30160">
    <property type="entry name" value="TETRAACYLDISACCHARIDE 4'-KINASE-RELATED"/>
    <property type="match status" value="1"/>
</dbReference>